<reference evidence="1" key="2">
    <citation type="submission" date="2020-09" db="EMBL/GenBank/DDBJ databases">
        <authorList>
            <person name="Sun Q."/>
            <person name="Zhou Y."/>
        </authorList>
    </citation>
    <scope>NUCLEOTIDE SEQUENCE</scope>
    <source>
        <strain evidence="1">CGMCC 1.15794</strain>
    </source>
</reference>
<accession>A0A917IDJ0</accession>
<gene>
    <name evidence="1" type="ORF">GCM10010921_08700</name>
</gene>
<comment type="caution">
    <text evidence="1">The sequence shown here is derived from an EMBL/GenBank/DDBJ whole genome shotgun (WGS) entry which is preliminary data.</text>
</comment>
<sequence length="424" mass="47177">MEAGGRMDYAGFVAVHRLRAPSVPAEVRRRAGSDAVLADALIGYELACRWGEILHRLLSDGSRPSYDEHVSLLDDEYAPWANRWYSELLVSIWAYREAVSAYLASAPATGGRPAPPPELLAETQRLTGLLDLLRFHVSQRFFQAGWMGTLFPERFGRRGTERFFPGMAARTRLSMARQGVDLVELREAAASLEARGIDEARELRRATNGVLAELDTGVMLAESIARYPQDRIAALPAPPQFEQFAGPANADFLLIDVRSRRVRGIQVKSTVRAVQKRDIDADRISLLSVAEDLQSYAVPPGVQRAGERVPWPGVLALRALTVGTYVTALASHMSRKEFEAYKSRATELLPDSIPEASRRLVVIAESAERERRATPARPPRPVSAKVAWRRFKQRERARFDQIVSLAYARALEDLAAPEGRVPRS</sequence>
<keyword evidence="2" id="KW-1185">Reference proteome</keyword>
<evidence type="ECO:0000313" key="2">
    <source>
        <dbReference type="Proteomes" id="UP000657592"/>
    </source>
</evidence>
<proteinExistence type="predicted"/>
<organism evidence="1 2">
    <name type="scientific">Microbacterium album</name>
    <dbReference type="NCBI Taxonomy" id="2053191"/>
    <lineage>
        <taxon>Bacteria</taxon>
        <taxon>Bacillati</taxon>
        <taxon>Actinomycetota</taxon>
        <taxon>Actinomycetes</taxon>
        <taxon>Micrococcales</taxon>
        <taxon>Microbacteriaceae</taxon>
        <taxon>Microbacterium</taxon>
    </lineage>
</organism>
<dbReference type="EMBL" id="BMJY01000002">
    <property type="protein sequence ID" value="GGH38237.1"/>
    <property type="molecule type" value="Genomic_DNA"/>
</dbReference>
<reference evidence="1" key="1">
    <citation type="journal article" date="2014" name="Int. J. Syst. Evol. Microbiol.">
        <title>Complete genome sequence of Corynebacterium casei LMG S-19264T (=DSM 44701T), isolated from a smear-ripened cheese.</title>
        <authorList>
            <consortium name="US DOE Joint Genome Institute (JGI-PGF)"/>
            <person name="Walter F."/>
            <person name="Albersmeier A."/>
            <person name="Kalinowski J."/>
            <person name="Ruckert C."/>
        </authorList>
    </citation>
    <scope>NUCLEOTIDE SEQUENCE</scope>
    <source>
        <strain evidence="1">CGMCC 1.15794</strain>
    </source>
</reference>
<dbReference type="Proteomes" id="UP000657592">
    <property type="component" value="Unassembled WGS sequence"/>
</dbReference>
<protein>
    <submittedName>
        <fullName evidence="1">Uncharacterized protein</fullName>
    </submittedName>
</protein>
<evidence type="ECO:0000313" key="1">
    <source>
        <dbReference type="EMBL" id="GGH38237.1"/>
    </source>
</evidence>
<name>A0A917IDJ0_9MICO</name>
<dbReference type="AlphaFoldDB" id="A0A917IDJ0"/>